<feature type="compositionally biased region" description="Polar residues" evidence="1">
    <location>
        <begin position="20"/>
        <end position="32"/>
    </location>
</feature>
<comment type="caution">
    <text evidence="2">The sequence shown here is derived from an EMBL/GenBank/DDBJ whole genome shotgun (WGS) entry which is preliminary data.</text>
</comment>
<feature type="compositionally biased region" description="Polar residues" evidence="1">
    <location>
        <begin position="1"/>
        <end position="10"/>
    </location>
</feature>
<evidence type="ECO:0000313" key="2">
    <source>
        <dbReference type="EMBL" id="OOQ84182.1"/>
    </source>
</evidence>
<name>A0A1S9RFA1_PENBI</name>
<feature type="compositionally biased region" description="Basic and acidic residues" evidence="1">
    <location>
        <begin position="168"/>
        <end position="193"/>
    </location>
</feature>
<evidence type="ECO:0000256" key="1">
    <source>
        <dbReference type="SAM" id="MobiDB-lite"/>
    </source>
</evidence>
<gene>
    <name evidence="2" type="ORF">PEBR_31665</name>
</gene>
<accession>A0A1S9RFA1</accession>
<feature type="compositionally biased region" description="Basic and acidic residues" evidence="1">
    <location>
        <begin position="67"/>
        <end position="76"/>
    </location>
</feature>
<feature type="region of interest" description="Disordered" evidence="1">
    <location>
        <begin position="108"/>
        <end position="199"/>
    </location>
</feature>
<dbReference type="Proteomes" id="UP000190744">
    <property type="component" value="Unassembled WGS sequence"/>
</dbReference>
<proteinExistence type="predicted"/>
<dbReference type="EMBL" id="LJBN01000184">
    <property type="protein sequence ID" value="OOQ84182.1"/>
    <property type="molecule type" value="Genomic_DNA"/>
</dbReference>
<evidence type="ECO:0000313" key="3">
    <source>
        <dbReference type="Proteomes" id="UP000190744"/>
    </source>
</evidence>
<organism evidence="2 3">
    <name type="scientific">Penicillium brasilianum</name>
    <dbReference type="NCBI Taxonomy" id="104259"/>
    <lineage>
        <taxon>Eukaryota</taxon>
        <taxon>Fungi</taxon>
        <taxon>Dikarya</taxon>
        <taxon>Ascomycota</taxon>
        <taxon>Pezizomycotina</taxon>
        <taxon>Eurotiomycetes</taxon>
        <taxon>Eurotiomycetidae</taxon>
        <taxon>Eurotiales</taxon>
        <taxon>Aspergillaceae</taxon>
        <taxon>Penicillium</taxon>
    </lineage>
</organism>
<feature type="region of interest" description="Disordered" evidence="1">
    <location>
        <begin position="1"/>
        <end position="96"/>
    </location>
</feature>
<protein>
    <submittedName>
        <fullName evidence="2">Uncharacterized protein</fullName>
    </submittedName>
</protein>
<feature type="compositionally biased region" description="Polar residues" evidence="1">
    <location>
        <begin position="47"/>
        <end position="59"/>
    </location>
</feature>
<sequence length="199" mass="21658">MQTRSQTRQPVQPPKEAAYTQASNPVSQTPSEQRAPPPARQYGDPTPSITRGPSSNPSNDEALARLQEQHRQEQEQMQKSPDVDLEYGVEQQPAEGYIADTVTRKGMGMQRAQDGAHAGPVGSAAGPGHPGFGEDRDLAANMEQKKTEHERMLGEKVGRSPAGPDAEVVEREAVKERKLKRNEEVEGVLKESSETPVVG</sequence>
<feature type="compositionally biased region" description="Basic and acidic residues" evidence="1">
    <location>
        <begin position="132"/>
        <end position="158"/>
    </location>
</feature>
<reference evidence="3" key="1">
    <citation type="submission" date="2015-09" db="EMBL/GenBank/DDBJ databases">
        <authorList>
            <person name="Fill T.P."/>
            <person name="Baretta J.F."/>
            <person name="de Almeida L.G."/>
            <person name="Rocha M."/>
            <person name="de Souza D.H."/>
            <person name="Malavazi I."/>
            <person name="Cerdeira L.T."/>
            <person name="Hong H."/>
            <person name="Samborskyy M."/>
            <person name="de Vasconcelos A.T."/>
            <person name="Leadlay P."/>
            <person name="Rodrigues-Filho E."/>
        </authorList>
    </citation>
    <scope>NUCLEOTIDE SEQUENCE [LARGE SCALE GENOMIC DNA]</scope>
    <source>
        <strain evidence="3">LaBioMMi 136</strain>
    </source>
</reference>
<dbReference type="AlphaFoldDB" id="A0A1S9RFA1"/>